<evidence type="ECO:0000313" key="5">
    <source>
        <dbReference type="EMBL" id="CAD6220650.1"/>
    </source>
</evidence>
<dbReference type="PANTHER" id="PTHR30457:SF0">
    <property type="entry name" value="PHOSPHATASE, PUTATIVE (AFU_ORTHOLOGUE AFUA_4G01070)-RELATED"/>
    <property type="match status" value="1"/>
</dbReference>
<dbReference type="AlphaFoldDB" id="A0A811NEM1"/>
<dbReference type="PANTHER" id="PTHR30457">
    <property type="entry name" value="5'-NUCLEOTIDASE SURE"/>
    <property type="match status" value="1"/>
</dbReference>
<keyword evidence="6" id="KW-1185">Reference proteome</keyword>
<dbReference type="Pfam" id="PF01975">
    <property type="entry name" value="SurE"/>
    <property type="match status" value="2"/>
</dbReference>
<reference evidence="5" key="1">
    <citation type="submission" date="2020-10" db="EMBL/GenBank/DDBJ databases">
        <authorList>
            <person name="Han B."/>
            <person name="Lu T."/>
            <person name="Zhao Q."/>
            <person name="Huang X."/>
            <person name="Zhao Y."/>
        </authorList>
    </citation>
    <scope>NUCLEOTIDE SEQUENCE</scope>
</reference>
<dbReference type="GO" id="GO:0008252">
    <property type="term" value="F:nucleotidase activity"/>
    <property type="evidence" value="ECO:0007669"/>
    <property type="project" value="InterPro"/>
</dbReference>
<organism evidence="5 6">
    <name type="scientific">Miscanthus lutarioriparius</name>
    <dbReference type="NCBI Taxonomy" id="422564"/>
    <lineage>
        <taxon>Eukaryota</taxon>
        <taxon>Viridiplantae</taxon>
        <taxon>Streptophyta</taxon>
        <taxon>Embryophyta</taxon>
        <taxon>Tracheophyta</taxon>
        <taxon>Spermatophyta</taxon>
        <taxon>Magnoliopsida</taxon>
        <taxon>Liliopsida</taxon>
        <taxon>Poales</taxon>
        <taxon>Poaceae</taxon>
        <taxon>PACMAD clade</taxon>
        <taxon>Panicoideae</taxon>
        <taxon>Andropogonodae</taxon>
        <taxon>Andropogoneae</taxon>
        <taxon>Saccharinae</taxon>
        <taxon>Miscanthus</taxon>
    </lineage>
</organism>
<evidence type="ECO:0000256" key="3">
    <source>
        <dbReference type="ARBA" id="ARBA00022801"/>
    </source>
</evidence>
<dbReference type="OrthoDB" id="202825at2759"/>
<evidence type="ECO:0000259" key="4">
    <source>
        <dbReference type="Pfam" id="PF01975"/>
    </source>
</evidence>
<feature type="domain" description="Survival protein SurE-like phosphatase/nucleotidase" evidence="4">
    <location>
        <begin position="14"/>
        <end position="48"/>
    </location>
</feature>
<dbReference type="EMBL" id="CAJGYO010000003">
    <property type="protein sequence ID" value="CAD6220650.1"/>
    <property type="molecule type" value="Genomic_DNA"/>
</dbReference>
<evidence type="ECO:0000256" key="1">
    <source>
        <dbReference type="ARBA" id="ARBA00011062"/>
    </source>
</evidence>
<keyword evidence="3" id="KW-0378">Hydrolase</keyword>
<gene>
    <name evidence="5" type="ORF">NCGR_LOCUS14103</name>
</gene>
<dbReference type="InterPro" id="IPR036523">
    <property type="entry name" value="SurE-like_sf"/>
</dbReference>
<comment type="similarity">
    <text evidence="1">Belongs to the SurE nucleotidase family.</text>
</comment>
<evidence type="ECO:0000256" key="2">
    <source>
        <dbReference type="ARBA" id="ARBA00022723"/>
    </source>
</evidence>
<sequence>MDSTAAAAAAPVLLVTNDDGIDAPGLRFLVDQLVAAGRYRVLVCAPDTYLVESTLEIIVGTMFAGSREAFLYGIPAIAMSYDWVAGRSSVNDLKVSAEVCMPLINAIVTEIKNGTYPQGSFLNVDVPTDAAHHKGYKITKQGTYMARISWEQTVYKKPAVESYQTANMDVDGEKDSGLVTSEDDLLFKRVIVGRSSDGVEGEEMDHNSLVDGYITVTPLGALSRTEPDAIPYFKACVSRLVDNFSSLSPSFSRSRVG</sequence>
<feature type="domain" description="Survival protein SurE-like phosphatase/nucleotidase" evidence="4">
    <location>
        <begin position="60"/>
        <end position="144"/>
    </location>
</feature>
<protein>
    <recommendedName>
        <fullName evidence="4">Survival protein SurE-like phosphatase/nucleotidase domain-containing protein</fullName>
    </recommendedName>
</protein>
<dbReference type="Proteomes" id="UP000604825">
    <property type="component" value="Unassembled WGS sequence"/>
</dbReference>
<evidence type="ECO:0000313" key="6">
    <source>
        <dbReference type="Proteomes" id="UP000604825"/>
    </source>
</evidence>
<proteinExistence type="inferred from homology"/>
<name>A0A811NEM1_9POAL</name>
<dbReference type="GO" id="GO:0046872">
    <property type="term" value="F:metal ion binding"/>
    <property type="evidence" value="ECO:0007669"/>
    <property type="project" value="UniProtKB-KW"/>
</dbReference>
<dbReference type="InterPro" id="IPR002828">
    <property type="entry name" value="SurE-like_Pase/nucleotidase"/>
</dbReference>
<comment type="caution">
    <text evidence="5">The sequence shown here is derived from an EMBL/GenBank/DDBJ whole genome shotgun (WGS) entry which is preliminary data.</text>
</comment>
<dbReference type="SUPFAM" id="SSF64167">
    <property type="entry name" value="SurE-like"/>
    <property type="match status" value="1"/>
</dbReference>
<dbReference type="InterPro" id="IPR030048">
    <property type="entry name" value="SurE"/>
</dbReference>
<accession>A0A811NEM1</accession>
<keyword evidence="2" id="KW-0479">Metal-binding</keyword>
<dbReference type="GO" id="GO:0005829">
    <property type="term" value="C:cytosol"/>
    <property type="evidence" value="ECO:0007669"/>
    <property type="project" value="TreeGrafter"/>
</dbReference>
<dbReference type="Gene3D" id="3.40.1210.10">
    <property type="entry name" value="Survival protein SurE-like phosphatase/nucleotidase"/>
    <property type="match status" value="2"/>
</dbReference>